<dbReference type="EMBL" id="JACSPV010000054">
    <property type="protein sequence ID" value="MBD8007328.1"/>
    <property type="molecule type" value="Genomic_DNA"/>
</dbReference>
<sequence>MVRYIVKNIWRQTDKLALLIIGALVISSGLSVLVGLSETNRGTIINTLEEKWKTSYDIVVRPSVIEEENSNDLLDPNFLSGLSGGISIEEWEKIKAIEGVSVAAPISMVGYASYQTKFQEVFLKEPGVYKVISSISESDGIKHYKRDYTSFYTVYYKVPNEYHEFGLLNYQKENGIALDSLSTVLIAAIDPEEEKQLVGLDQAVINDGVSAYLKSDAPVSTRFYPEIGYEKIYLPILLSNQSYANQSYTYTVSKLNLNFQNEAKAEKTIQNIVENGGRSI</sequence>
<evidence type="ECO:0008006" key="4">
    <source>
        <dbReference type="Google" id="ProtNLM"/>
    </source>
</evidence>
<keyword evidence="3" id="KW-1185">Reference proteome</keyword>
<protein>
    <recommendedName>
        <fullName evidence="4">MacB-like periplasmic core domain-containing protein</fullName>
    </recommendedName>
</protein>
<keyword evidence="1" id="KW-0472">Membrane</keyword>
<name>A0ABR8VRC4_9BACI</name>
<dbReference type="Proteomes" id="UP000648182">
    <property type="component" value="Unassembled WGS sequence"/>
</dbReference>
<evidence type="ECO:0000256" key="1">
    <source>
        <dbReference type="SAM" id="Phobius"/>
    </source>
</evidence>
<organism evidence="2 3">
    <name type="scientific">Bacillus norwichensis</name>
    <dbReference type="NCBI Taxonomy" id="2762217"/>
    <lineage>
        <taxon>Bacteria</taxon>
        <taxon>Bacillati</taxon>
        <taxon>Bacillota</taxon>
        <taxon>Bacilli</taxon>
        <taxon>Bacillales</taxon>
        <taxon>Bacillaceae</taxon>
        <taxon>Bacillus</taxon>
    </lineage>
</organism>
<evidence type="ECO:0000313" key="3">
    <source>
        <dbReference type="Proteomes" id="UP000648182"/>
    </source>
</evidence>
<accession>A0ABR8VRC4</accession>
<reference evidence="2 3" key="1">
    <citation type="submission" date="2020-08" db="EMBL/GenBank/DDBJ databases">
        <title>A Genomic Blueprint of the Chicken Gut Microbiome.</title>
        <authorList>
            <person name="Gilroy R."/>
            <person name="Ravi A."/>
            <person name="Getino M."/>
            <person name="Pursley I."/>
            <person name="Horton D.L."/>
            <person name="Alikhan N.-F."/>
            <person name="Baker D."/>
            <person name="Gharbi K."/>
            <person name="Hall N."/>
            <person name="Watson M."/>
            <person name="Adriaenssens E.M."/>
            <person name="Foster-Nyarko E."/>
            <person name="Jarju S."/>
            <person name="Secka A."/>
            <person name="Antonio M."/>
            <person name="Oren A."/>
            <person name="Chaudhuri R."/>
            <person name="La Ragione R.M."/>
            <person name="Hildebrand F."/>
            <person name="Pallen M.J."/>
        </authorList>
    </citation>
    <scope>NUCLEOTIDE SEQUENCE [LARGE SCALE GENOMIC DNA]</scope>
    <source>
        <strain evidence="2 3">Sa1BUA2</strain>
    </source>
</reference>
<keyword evidence="1" id="KW-1133">Transmembrane helix</keyword>
<dbReference type="RefSeq" id="WP_191815915.1">
    <property type="nucleotide sequence ID" value="NZ_JACSPV010000054.1"/>
</dbReference>
<gene>
    <name evidence="2" type="ORF">H9631_19880</name>
</gene>
<evidence type="ECO:0000313" key="2">
    <source>
        <dbReference type="EMBL" id="MBD8007328.1"/>
    </source>
</evidence>
<feature type="transmembrane region" description="Helical" evidence="1">
    <location>
        <begin position="16"/>
        <end position="36"/>
    </location>
</feature>
<keyword evidence="1" id="KW-0812">Transmembrane</keyword>
<proteinExistence type="predicted"/>
<comment type="caution">
    <text evidence="2">The sequence shown here is derived from an EMBL/GenBank/DDBJ whole genome shotgun (WGS) entry which is preliminary data.</text>
</comment>